<dbReference type="InterPro" id="IPR011250">
    <property type="entry name" value="OMP/PagP_B-barrel"/>
</dbReference>
<feature type="signal peptide" evidence="2">
    <location>
        <begin position="1"/>
        <end position="25"/>
    </location>
</feature>
<dbReference type="PANTHER" id="PTHR34001:SF3">
    <property type="entry name" value="BLL7405 PROTEIN"/>
    <property type="match status" value="1"/>
</dbReference>
<dbReference type="PANTHER" id="PTHR34001">
    <property type="entry name" value="BLL7405 PROTEIN"/>
    <property type="match status" value="1"/>
</dbReference>
<dbReference type="AlphaFoldDB" id="A0A7W7K943"/>
<dbReference type="EMBL" id="JACHLR010000005">
    <property type="protein sequence ID" value="MBB4858240.1"/>
    <property type="molecule type" value="Genomic_DNA"/>
</dbReference>
<accession>A0A7W7K943</accession>
<proteinExistence type="inferred from homology"/>
<gene>
    <name evidence="3" type="ORF">HNO88_001559</name>
</gene>
<evidence type="ECO:0000256" key="1">
    <source>
        <dbReference type="ARBA" id="ARBA00038306"/>
    </source>
</evidence>
<feature type="chain" id="PRO_5030695832" evidence="2">
    <location>
        <begin position="26"/>
        <end position="274"/>
    </location>
</feature>
<dbReference type="PROSITE" id="PS51257">
    <property type="entry name" value="PROKAR_LIPOPROTEIN"/>
    <property type="match status" value="1"/>
</dbReference>
<evidence type="ECO:0000256" key="2">
    <source>
        <dbReference type="SAM" id="SignalP"/>
    </source>
</evidence>
<protein>
    <submittedName>
        <fullName evidence="3">Outer membrane immunogenic protein</fullName>
    </submittedName>
</protein>
<comment type="similarity">
    <text evidence="1">Belongs to the Omp25/RopB family.</text>
</comment>
<dbReference type="RefSeq" id="WP_184243740.1">
    <property type="nucleotide sequence ID" value="NZ_JACHLR010000005.1"/>
</dbReference>
<organism evidence="3 4">
    <name type="scientific">Novosphingobium chloroacetimidivorans</name>
    <dbReference type="NCBI Taxonomy" id="1428314"/>
    <lineage>
        <taxon>Bacteria</taxon>
        <taxon>Pseudomonadati</taxon>
        <taxon>Pseudomonadota</taxon>
        <taxon>Alphaproteobacteria</taxon>
        <taxon>Sphingomonadales</taxon>
        <taxon>Sphingomonadaceae</taxon>
        <taxon>Novosphingobium</taxon>
    </lineage>
</organism>
<dbReference type="SUPFAM" id="SSF56925">
    <property type="entry name" value="OMPA-like"/>
    <property type="match status" value="1"/>
</dbReference>
<name>A0A7W7K943_9SPHN</name>
<sequence>MRRSAHVCALLATAAALFSCQAAVAQSVDGFDWSGPYVGVNAGAAINGDTSFRDTTGDLPNNTNALNQGLRPVANTVNDKGFTGGAQIGYNLARQGLLLGVEADLAYTDLDKSEVLSNTTNFGPLGTPSATPVTRDNQYRGKLDYLGTVRARLGLTFDRLLVYGTGGLAYGRINQETIYYGPNAGDTPFFAGRNRKTDLGGVYGGGVEFAMPTESFLNFFNSSAVTVKAEYLHYDLGYRNLRFPGVNGGATIGGYNSRVRTDVDLVRAGINYKF</sequence>
<keyword evidence="4" id="KW-1185">Reference proteome</keyword>
<comment type="caution">
    <text evidence="3">The sequence shown here is derived from an EMBL/GenBank/DDBJ whole genome shotgun (WGS) entry which is preliminary data.</text>
</comment>
<evidence type="ECO:0000313" key="3">
    <source>
        <dbReference type="EMBL" id="MBB4858240.1"/>
    </source>
</evidence>
<dbReference type="InterPro" id="IPR051692">
    <property type="entry name" value="OMP-like"/>
</dbReference>
<reference evidence="3 4" key="1">
    <citation type="submission" date="2020-08" db="EMBL/GenBank/DDBJ databases">
        <title>Functional genomics of gut bacteria from endangered species of beetles.</title>
        <authorList>
            <person name="Carlos-Shanley C."/>
        </authorList>
    </citation>
    <scope>NUCLEOTIDE SEQUENCE [LARGE SCALE GENOMIC DNA]</scope>
    <source>
        <strain evidence="3 4">S00245</strain>
    </source>
</reference>
<evidence type="ECO:0000313" key="4">
    <source>
        <dbReference type="Proteomes" id="UP000555448"/>
    </source>
</evidence>
<dbReference type="Gene3D" id="2.40.160.20">
    <property type="match status" value="1"/>
</dbReference>
<keyword evidence="2" id="KW-0732">Signal</keyword>
<dbReference type="Proteomes" id="UP000555448">
    <property type="component" value="Unassembled WGS sequence"/>
</dbReference>